<dbReference type="Proteomes" id="UP000566819">
    <property type="component" value="Unassembled WGS sequence"/>
</dbReference>
<evidence type="ECO:0000313" key="3">
    <source>
        <dbReference type="Proteomes" id="UP000566819"/>
    </source>
</evidence>
<evidence type="ECO:0000313" key="2">
    <source>
        <dbReference type="EMBL" id="KAF4635903.1"/>
    </source>
</evidence>
<gene>
    <name evidence="2" type="ORF">G7Y89_g2175</name>
</gene>
<feature type="compositionally biased region" description="Acidic residues" evidence="1">
    <location>
        <begin position="61"/>
        <end position="78"/>
    </location>
</feature>
<comment type="caution">
    <text evidence="2">The sequence shown here is derived from an EMBL/GenBank/DDBJ whole genome shotgun (WGS) entry which is preliminary data.</text>
</comment>
<feature type="region of interest" description="Disordered" evidence="1">
    <location>
        <begin position="32"/>
        <end position="83"/>
    </location>
</feature>
<keyword evidence="3" id="KW-1185">Reference proteome</keyword>
<organism evidence="2 3">
    <name type="scientific">Cudoniella acicularis</name>
    <dbReference type="NCBI Taxonomy" id="354080"/>
    <lineage>
        <taxon>Eukaryota</taxon>
        <taxon>Fungi</taxon>
        <taxon>Dikarya</taxon>
        <taxon>Ascomycota</taxon>
        <taxon>Pezizomycotina</taxon>
        <taxon>Leotiomycetes</taxon>
        <taxon>Helotiales</taxon>
        <taxon>Tricladiaceae</taxon>
        <taxon>Cudoniella</taxon>
    </lineage>
</organism>
<evidence type="ECO:0000256" key="1">
    <source>
        <dbReference type="SAM" id="MobiDB-lite"/>
    </source>
</evidence>
<dbReference type="EMBL" id="JAAMPI010000093">
    <property type="protein sequence ID" value="KAF4635903.1"/>
    <property type="molecule type" value="Genomic_DNA"/>
</dbReference>
<protein>
    <recommendedName>
        <fullName evidence="4">C2H2-type domain-containing protein</fullName>
    </recommendedName>
</protein>
<dbReference type="Gene3D" id="3.30.160.60">
    <property type="entry name" value="Classic Zinc Finger"/>
    <property type="match status" value="1"/>
</dbReference>
<accession>A0A8H4RUM0</accession>
<sequence length="118" mass="13056">MFACPVSSCKRHRHAFARKDNLAEHLKRVHHRAGQLSMNRDAPAADTEDGYSPIGSVEESVMGEEDDDDDEFEDDGEEVASSTRLDKASLIAKLRELEGRKAKCDGDIAALKRVLAIM</sequence>
<proteinExistence type="predicted"/>
<dbReference type="AlphaFoldDB" id="A0A8H4RUM0"/>
<name>A0A8H4RUM0_9HELO</name>
<reference evidence="2 3" key="1">
    <citation type="submission" date="2020-03" db="EMBL/GenBank/DDBJ databases">
        <title>Draft Genome Sequence of Cudoniella acicularis.</title>
        <authorList>
            <person name="Buettner E."/>
            <person name="Kellner H."/>
        </authorList>
    </citation>
    <scope>NUCLEOTIDE SEQUENCE [LARGE SCALE GENOMIC DNA]</scope>
    <source>
        <strain evidence="2 3">DSM 108380</strain>
    </source>
</reference>
<evidence type="ECO:0008006" key="4">
    <source>
        <dbReference type="Google" id="ProtNLM"/>
    </source>
</evidence>
<dbReference type="OrthoDB" id="5305647at2759"/>